<name>C1MLU0_MICPC</name>
<dbReference type="RefSeq" id="XP_003057279.1">
    <property type="nucleotide sequence ID" value="XM_003057233.1"/>
</dbReference>
<dbReference type="PANTHER" id="PTHR10738:SF0">
    <property type="entry name" value="PROTEIN ARGININE N-METHYLTRANSFERASE 5"/>
    <property type="match status" value="1"/>
</dbReference>
<gene>
    <name evidence="12" type="ORF">MICPUCDRAFT_45363</name>
</gene>
<evidence type="ECO:0000256" key="5">
    <source>
        <dbReference type="PIRSR" id="PIRSR015894-1"/>
    </source>
</evidence>
<feature type="binding site" evidence="6">
    <location>
        <position position="324"/>
    </location>
    <ligand>
        <name>S-adenosyl-L-methionine</name>
        <dbReference type="ChEBI" id="CHEBI:59789"/>
    </ligand>
</feature>
<accession>C1MLU0</accession>
<dbReference type="SUPFAM" id="SSF53335">
    <property type="entry name" value="S-adenosyl-L-methionine-dependent methyltransferases"/>
    <property type="match status" value="1"/>
</dbReference>
<dbReference type="FunFam" id="3.40.50.150:FF:000029">
    <property type="entry name" value="Protein arginine N-methyltransferase 5"/>
    <property type="match status" value="1"/>
</dbReference>
<dbReference type="STRING" id="564608.C1MLU0"/>
<feature type="region of interest" description="Disordered" evidence="8">
    <location>
        <begin position="47"/>
        <end position="67"/>
    </location>
</feature>
<dbReference type="PIRSF" id="PIRSF015894">
    <property type="entry name" value="Skb1_MeTrfase"/>
    <property type="match status" value="1"/>
</dbReference>
<dbReference type="OrthoDB" id="1368803at2759"/>
<evidence type="ECO:0000259" key="9">
    <source>
        <dbReference type="Pfam" id="PF05185"/>
    </source>
</evidence>
<sequence>MPLARRTDLGDSNYAGLEVDVCHDLQRCLKETLEGGFDFLVTPLAHPRHRRPAPSARDPSAPTPAPFARSDLLLNSTQWSSQVVGKTSPWIDADSVSAPMRRDSEAALRQELMWAAHLSLHAVLLPTPSLKAANYARIVNQFLTALSSTALWVRIPVVSAEVEAAEANGGDGAAEALAKQIDPCTRRRAHDPFERWANLRAMCEGHPQLSACLEVGASLPPAAELRRWVGEPVKAVVLNADAFITNKRGFPVLPKRHQEFITTMLQKNVQVVLRWSGDGDKAYVVYLFRKIDAVSEQELVESGYRDYLQAPLQPLMDNLESATYETFEKDASKYIQYEEAVHACLVDRVRDADAAAGKVTVLMVVGAGRGPLVRASLRASDRCGRKMKVYAVEKNPNAVITLQSLVESEGWEDRVTIVASDMRSWDFEEKADVLVSELLGSFGDNELSPECLDGAQRFLKEGGVSIPQSYTSYLAPMTSSKLWNDAKAYGDLAHMETPYVVKLHRYSLIADPEEVFTFHHPNEDKVIDNNRYEKLLFKRAPDAAAATMHGFAGYFDAKLYEGPAGKVHCSIYPPTHTMGPTGEPMFSWFPIYFPLRTPVHVPAGTNVEAHCWRCVGPSKVWYEWAVTAPEVGPVHNVNGRSYWVGL</sequence>
<organism evidence="13">
    <name type="scientific">Micromonas pusilla (strain CCMP1545)</name>
    <name type="common">Picoplanktonic green alga</name>
    <dbReference type="NCBI Taxonomy" id="564608"/>
    <lineage>
        <taxon>Eukaryota</taxon>
        <taxon>Viridiplantae</taxon>
        <taxon>Chlorophyta</taxon>
        <taxon>Mamiellophyceae</taxon>
        <taxon>Mamiellales</taxon>
        <taxon>Mamiellaceae</taxon>
        <taxon>Micromonas</taxon>
    </lineage>
</organism>
<feature type="binding site" evidence="6">
    <location>
        <begin position="421"/>
        <end position="422"/>
    </location>
    <ligand>
        <name>S-adenosyl-L-methionine</name>
        <dbReference type="ChEBI" id="CHEBI:59789"/>
    </ligand>
</feature>
<dbReference type="EMBL" id="GG663737">
    <property type="protein sequence ID" value="EEH58924.1"/>
    <property type="molecule type" value="Genomic_DNA"/>
</dbReference>
<feature type="domain" description="PRMT5 arginine-N-methyltransferase" evidence="9">
    <location>
        <begin position="296"/>
        <end position="466"/>
    </location>
</feature>
<dbReference type="KEGG" id="mpp:MICPUCDRAFT_45363"/>
<evidence type="ECO:0000256" key="4">
    <source>
        <dbReference type="PIRNR" id="PIRNR015894"/>
    </source>
</evidence>
<feature type="binding site" evidence="6">
    <location>
        <position position="393"/>
    </location>
    <ligand>
        <name>S-adenosyl-L-methionine</name>
        <dbReference type="ChEBI" id="CHEBI:59789"/>
    </ligand>
</feature>
<evidence type="ECO:0000256" key="7">
    <source>
        <dbReference type="PIRSR" id="PIRSR015894-3"/>
    </source>
</evidence>
<keyword evidence="3 4" id="KW-0949">S-adenosyl-L-methionine</keyword>
<dbReference type="InterPro" id="IPR007857">
    <property type="entry name" value="Arg_MeTrfase_PRMT5"/>
</dbReference>
<dbReference type="Gene3D" id="3.40.50.150">
    <property type="entry name" value="Vaccinia Virus protein VP39"/>
    <property type="match status" value="1"/>
</dbReference>
<dbReference type="GO" id="GO:0005634">
    <property type="term" value="C:nucleus"/>
    <property type="evidence" value="ECO:0007669"/>
    <property type="project" value="TreeGrafter"/>
</dbReference>
<dbReference type="GO" id="GO:0032259">
    <property type="term" value="P:methylation"/>
    <property type="evidence" value="ECO:0007669"/>
    <property type="project" value="UniProtKB-KW"/>
</dbReference>
<evidence type="ECO:0000313" key="13">
    <source>
        <dbReference type="Proteomes" id="UP000001876"/>
    </source>
</evidence>
<proteinExistence type="inferred from homology"/>
<evidence type="ECO:0000256" key="3">
    <source>
        <dbReference type="ARBA" id="ARBA00022691"/>
    </source>
</evidence>
<dbReference type="InterPro" id="IPR025799">
    <property type="entry name" value="Arg_MeTrfase"/>
</dbReference>
<dbReference type="eggNOG" id="KOG0822">
    <property type="taxonomic scope" value="Eukaryota"/>
</dbReference>
<keyword evidence="13" id="KW-1185">Reference proteome</keyword>
<dbReference type="CDD" id="cd02440">
    <property type="entry name" value="AdoMet_MTases"/>
    <property type="match status" value="1"/>
</dbReference>
<dbReference type="GeneID" id="9682261"/>
<evidence type="ECO:0000256" key="1">
    <source>
        <dbReference type="ARBA" id="ARBA00022603"/>
    </source>
</evidence>
<dbReference type="GO" id="GO:0016274">
    <property type="term" value="F:protein-arginine N-methyltransferase activity"/>
    <property type="evidence" value="ECO:0007669"/>
    <property type="project" value="InterPro"/>
</dbReference>
<feature type="domain" description="PRMT5 TIM barrel" evidence="10">
    <location>
        <begin position="36"/>
        <end position="293"/>
    </location>
</feature>
<dbReference type="Gene3D" id="2.70.160.11">
    <property type="entry name" value="Hnrnp arginine n-methyltransferase1"/>
    <property type="match status" value="1"/>
</dbReference>
<evidence type="ECO:0000256" key="8">
    <source>
        <dbReference type="SAM" id="MobiDB-lite"/>
    </source>
</evidence>
<feature type="domain" description="PRMT5 oligomerisation" evidence="11">
    <location>
        <begin position="469"/>
        <end position="644"/>
    </location>
</feature>
<keyword evidence="2 4" id="KW-0808">Transferase</keyword>
<feature type="site" description="Critical for specifying symmetric addition of methyl groups" evidence="7">
    <location>
        <position position="327"/>
    </location>
</feature>
<evidence type="ECO:0000313" key="12">
    <source>
        <dbReference type="EMBL" id="EEH58924.1"/>
    </source>
</evidence>
<dbReference type="AlphaFoldDB" id="C1MLU0"/>
<dbReference type="InterPro" id="IPR035248">
    <property type="entry name" value="PRMT5_C"/>
</dbReference>
<feature type="active site" description="Proton donor/acceptor" evidence="5">
    <location>
        <position position="437"/>
    </location>
</feature>
<comment type="similarity">
    <text evidence="4">Belongs to the class I-like SAM-binding methyltransferase superfamily.</text>
</comment>
<dbReference type="Gene3D" id="3.20.20.150">
    <property type="entry name" value="Divalent-metal-dependent TIM barrel enzymes"/>
    <property type="match status" value="1"/>
</dbReference>
<dbReference type="GO" id="GO:0006355">
    <property type="term" value="P:regulation of DNA-templated transcription"/>
    <property type="evidence" value="ECO:0007669"/>
    <property type="project" value="TreeGrafter"/>
</dbReference>
<dbReference type="Pfam" id="PF05185">
    <property type="entry name" value="PRMT5"/>
    <property type="match status" value="1"/>
</dbReference>
<reference evidence="12 13" key="1">
    <citation type="journal article" date="2009" name="Science">
        <title>Green evolution and dynamic adaptations revealed by genomes of the marine picoeukaryotes Micromonas.</title>
        <authorList>
            <person name="Worden A.Z."/>
            <person name="Lee J.H."/>
            <person name="Mock T."/>
            <person name="Rouze P."/>
            <person name="Simmons M.P."/>
            <person name="Aerts A.L."/>
            <person name="Allen A.E."/>
            <person name="Cuvelier M.L."/>
            <person name="Derelle E."/>
            <person name="Everett M.V."/>
            <person name="Foulon E."/>
            <person name="Grimwood J."/>
            <person name="Gundlach H."/>
            <person name="Henrissat B."/>
            <person name="Napoli C."/>
            <person name="McDonald S.M."/>
            <person name="Parker M.S."/>
            <person name="Rombauts S."/>
            <person name="Salamov A."/>
            <person name="Von Dassow P."/>
            <person name="Badger J.H."/>
            <person name="Coutinho P.M."/>
            <person name="Demir E."/>
            <person name="Dubchak I."/>
            <person name="Gentemann C."/>
            <person name="Eikrem W."/>
            <person name="Gready J.E."/>
            <person name="John U."/>
            <person name="Lanier W."/>
            <person name="Lindquist E.A."/>
            <person name="Lucas S."/>
            <person name="Mayer K.F."/>
            <person name="Moreau H."/>
            <person name="Not F."/>
            <person name="Otillar R."/>
            <person name="Panaud O."/>
            <person name="Pangilinan J."/>
            <person name="Paulsen I."/>
            <person name="Piegu B."/>
            <person name="Poliakov A."/>
            <person name="Robbens S."/>
            <person name="Schmutz J."/>
            <person name="Toulza E."/>
            <person name="Wyss T."/>
            <person name="Zelensky A."/>
            <person name="Zhou K."/>
            <person name="Armbrust E.V."/>
            <person name="Bhattacharya D."/>
            <person name="Goodenough U.W."/>
            <person name="Van de Peer Y."/>
            <person name="Grigoriev I.V."/>
        </authorList>
    </citation>
    <scope>NUCLEOTIDE SEQUENCE [LARGE SCALE GENOMIC DNA]</scope>
    <source>
        <strain evidence="12 13">CCMP1545</strain>
    </source>
</reference>
<protein>
    <recommendedName>
        <fullName evidence="4">Protein arginine N-methyltransferase</fullName>
    </recommendedName>
</protein>
<dbReference type="PROSITE" id="PS51678">
    <property type="entry name" value="SAM_MT_PRMT"/>
    <property type="match status" value="1"/>
</dbReference>
<evidence type="ECO:0000259" key="11">
    <source>
        <dbReference type="Pfam" id="PF17286"/>
    </source>
</evidence>
<evidence type="ECO:0000259" key="10">
    <source>
        <dbReference type="Pfam" id="PF17285"/>
    </source>
</evidence>
<dbReference type="Pfam" id="PF17286">
    <property type="entry name" value="PRMT5_C"/>
    <property type="match status" value="1"/>
</dbReference>
<dbReference type="InterPro" id="IPR029063">
    <property type="entry name" value="SAM-dependent_MTases_sf"/>
</dbReference>
<dbReference type="Proteomes" id="UP000001876">
    <property type="component" value="Unassembled WGS sequence"/>
</dbReference>
<feature type="active site" description="Proton donor/acceptor" evidence="5">
    <location>
        <position position="446"/>
    </location>
</feature>
<dbReference type="OMA" id="IKYAWYE"/>
<dbReference type="Pfam" id="PF17285">
    <property type="entry name" value="PRMT5_TIM"/>
    <property type="match status" value="1"/>
</dbReference>
<dbReference type="InterPro" id="IPR035247">
    <property type="entry name" value="PRMT5_TIM"/>
</dbReference>
<feature type="binding site" evidence="6">
    <location>
        <begin position="333"/>
        <end position="334"/>
    </location>
    <ligand>
        <name>S-adenosyl-L-methionine</name>
        <dbReference type="ChEBI" id="CHEBI:59789"/>
    </ligand>
</feature>
<evidence type="ECO:0000256" key="6">
    <source>
        <dbReference type="PIRSR" id="PIRSR015894-2"/>
    </source>
</evidence>
<dbReference type="PANTHER" id="PTHR10738">
    <property type="entry name" value="PROTEIN ARGININE N-METHYLTRANSFERASE 5"/>
    <property type="match status" value="1"/>
</dbReference>
<dbReference type="InterPro" id="IPR035075">
    <property type="entry name" value="PRMT5"/>
</dbReference>
<evidence type="ECO:0000256" key="2">
    <source>
        <dbReference type="ARBA" id="ARBA00022679"/>
    </source>
</evidence>
<dbReference type="GO" id="GO:0005829">
    <property type="term" value="C:cytosol"/>
    <property type="evidence" value="ECO:0007669"/>
    <property type="project" value="TreeGrafter"/>
</dbReference>
<keyword evidence="1 4" id="KW-0489">Methyltransferase</keyword>